<evidence type="ECO:0008006" key="3">
    <source>
        <dbReference type="Google" id="ProtNLM"/>
    </source>
</evidence>
<name>A0A497F8E8_9CREN</name>
<protein>
    <recommendedName>
        <fullName evidence="3">4Fe-4S ferredoxin</fullName>
    </recommendedName>
</protein>
<comment type="caution">
    <text evidence="1">The sequence shown here is derived from an EMBL/GenBank/DDBJ whole genome shotgun (WGS) entry which is preliminary data.</text>
</comment>
<dbReference type="AlphaFoldDB" id="A0A497F8E8"/>
<sequence>MSELLSTSVKSKMLRGASLLIYSKCIEQEYPGILREFSDGRVALGVCMELLHMNMVGFKLLNIVKLSNVKELEILTMDGSPHCIQLHFIGEHINRALGEPIPLTHYVIEKGKVFKVSTKVIKLARHLSECAKLLGGDGENA</sequence>
<dbReference type="EMBL" id="QMRA01000001">
    <property type="protein sequence ID" value="RLE55964.1"/>
    <property type="molecule type" value="Genomic_DNA"/>
</dbReference>
<dbReference type="Proteomes" id="UP000269499">
    <property type="component" value="Unassembled WGS sequence"/>
</dbReference>
<accession>A0A497F8E8</accession>
<organism evidence="1 2">
    <name type="scientific">Thermoproteota archaeon</name>
    <dbReference type="NCBI Taxonomy" id="2056631"/>
    <lineage>
        <taxon>Archaea</taxon>
        <taxon>Thermoproteota</taxon>
    </lineage>
</organism>
<proteinExistence type="predicted"/>
<reference evidence="1 2" key="1">
    <citation type="submission" date="2018-06" db="EMBL/GenBank/DDBJ databases">
        <title>Extensive metabolic versatility and redundancy in microbially diverse, dynamic hydrothermal sediments.</title>
        <authorList>
            <person name="Dombrowski N."/>
            <person name="Teske A."/>
            <person name="Baker B.J."/>
        </authorList>
    </citation>
    <scope>NUCLEOTIDE SEQUENCE [LARGE SCALE GENOMIC DNA]</scope>
    <source>
        <strain evidence="1">B20_G2</strain>
    </source>
</reference>
<gene>
    <name evidence="1" type="ORF">DRJ26_00035</name>
</gene>
<evidence type="ECO:0000313" key="2">
    <source>
        <dbReference type="Proteomes" id="UP000269499"/>
    </source>
</evidence>
<evidence type="ECO:0000313" key="1">
    <source>
        <dbReference type="EMBL" id="RLE55964.1"/>
    </source>
</evidence>